<comment type="caution">
    <text evidence="2">The sequence shown here is derived from an EMBL/GenBank/DDBJ whole genome shotgun (WGS) entry which is preliminary data.</text>
</comment>
<name>A0A9P0L2J3_ACAOB</name>
<sequence length="223" mass="25604">MHLKMSSSHIPLINEESHESSSSSREHLKPITEHSRKEGNHEKGSDFCDAALKLLLDNMTTPDDVSSIFKTDAQLKESLGGKNSREKCEFCNRRCCNNGKICCERKKLQFYLLSQSINRLSTISLCRENMTLVEQKPSEQDKEKAKRLGSSSLNFSTESLGSLEKLETFKKIRRRMRNMQKYYPEVYNNKTNIIEQYGGNGSLLNVKSELLDMDMTNSAMFWV</sequence>
<keyword evidence="3" id="KW-1185">Reference proteome</keyword>
<evidence type="ECO:0000313" key="3">
    <source>
        <dbReference type="Proteomes" id="UP001152888"/>
    </source>
</evidence>
<accession>A0A9P0L2J3</accession>
<dbReference type="AlphaFoldDB" id="A0A9P0L2J3"/>
<dbReference type="OrthoDB" id="6716908at2759"/>
<proteinExistence type="predicted"/>
<gene>
    <name evidence="2" type="ORF">ACAOBT_LOCUS16542</name>
</gene>
<protein>
    <submittedName>
        <fullName evidence="2">Uncharacterized protein</fullName>
    </submittedName>
</protein>
<organism evidence="2 3">
    <name type="scientific">Acanthoscelides obtectus</name>
    <name type="common">Bean weevil</name>
    <name type="synonym">Bruchus obtectus</name>
    <dbReference type="NCBI Taxonomy" id="200917"/>
    <lineage>
        <taxon>Eukaryota</taxon>
        <taxon>Metazoa</taxon>
        <taxon>Ecdysozoa</taxon>
        <taxon>Arthropoda</taxon>
        <taxon>Hexapoda</taxon>
        <taxon>Insecta</taxon>
        <taxon>Pterygota</taxon>
        <taxon>Neoptera</taxon>
        <taxon>Endopterygota</taxon>
        <taxon>Coleoptera</taxon>
        <taxon>Polyphaga</taxon>
        <taxon>Cucujiformia</taxon>
        <taxon>Chrysomeloidea</taxon>
        <taxon>Chrysomelidae</taxon>
        <taxon>Bruchinae</taxon>
        <taxon>Bruchini</taxon>
        <taxon>Acanthoscelides</taxon>
    </lineage>
</organism>
<evidence type="ECO:0000313" key="2">
    <source>
        <dbReference type="EMBL" id="CAH1985216.1"/>
    </source>
</evidence>
<reference evidence="2" key="1">
    <citation type="submission" date="2022-03" db="EMBL/GenBank/DDBJ databases">
        <authorList>
            <person name="Sayadi A."/>
        </authorList>
    </citation>
    <scope>NUCLEOTIDE SEQUENCE</scope>
</reference>
<feature type="compositionally biased region" description="Basic and acidic residues" evidence="1">
    <location>
        <begin position="15"/>
        <end position="43"/>
    </location>
</feature>
<dbReference type="Proteomes" id="UP001152888">
    <property type="component" value="Unassembled WGS sequence"/>
</dbReference>
<evidence type="ECO:0000256" key="1">
    <source>
        <dbReference type="SAM" id="MobiDB-lite"/>
    </source>
</evidence>
<feature type="region of interest" description="Disordered" evidence="1">
    <location>
        <begin position="1"/>
        <end position="43"/>
    </location>
</feature>
<dbReference type="EMBL" id="CAKOFQ010006972">
    <property type="protein sequence ID" value="CAH1985216.1"/>
    <property type="molecule type" value="Genomic_DNA"/>
</dbReference>